<feature type="region of interest" description="Disordered" evidence="7">
    <location>
        <begin position="119"/>
        <end position="146"/>
    </location>
</feature>
<dbReference type="GO" id="GO:0005634">
    <property type="term" value="C:nucleus"/>
    <property type="evidence" value="ECO:0007669"/>
    <property type="project" value="UniProtKB-SubCell"/>
</dbReference>
<dbReference type="InParanoid" id="A0A1Y2B2P6"/>
<dbReference type="PANTHER" id="PTHR31845">
    <property type="entry name" value="FINGER DOMAIN PROTEIN, PUTATIVE-RELATED"/>
    <property type="match status" value="1"/>
</dbReference>
<dbReference type="STRING" id="71784.A0A1Y2B2P6"/>
<feature type="region of interest" description="Disordered" evidence="7">
    <location>
        <begin position="1"/>
        <end position="34"/>
    </location>
</feature>
<dbReference type="Pfam" id="PF00172">
    <property type="entry name" value="Zn_clus"/>
    <property type="match status" value="1"/>
</dbReference>
<dbReference type="CDD" id="cd00067">
    <property type="entry name" value="GAL4"/>
    <property type="match status" value="1"/>
</dbReference>
<evidence type="ECO:0000256" key="7">
    <source>
        <dbReference type="SAM" id="MobiDB-lite"/>
    </source>
</evidence>
<keyword evidence="3" id="KW-0805">Transcription regulation</keyword>
<reference evidence="9 10" key="1">
    <citation type="submission" date="2016-07" db="EMBL/GenBank/DDBJ databases">
        <title>Pervasive Adenine N6-methylation of Active Genes in Fungi.</title>
        <authorList>
            <consortium name="DOE Joint Genome Institute"/>
            <person name="Mondo S.J."/>
            <person name="Dannebaum R.O."/>
            <person name="Kuo R.C."/>
            <person name="Labutti K."/>
            <person name="Haridas S."/>
            <person name="Kuo A."/>
            <person name="Salamov A."/>
            <person name="Ahrendt S.R."/>
            <person name="Lipzen A."/>
            <person name="Sullivan W."/>
            <person name="Andreopoulos W.B."/>
            <person name="Clum A."/>
            <person name="Lindquist E."/>
            <person name="Daum C."/>
            <person name="Ramamoorthy G.K."/>
            <person name="Gryganskyi A."/>
            <person name="Culley D."/>
            <person name="Magnuson J.K."/>
            <person name="James T.Y."/>
            <person name="O'Malley M.A."/>
            <person name="Stajich J.E."/>
            <person name="Spatafora J.W."/>
            <person name="Visel A."/>
            <person name="Grigoriev I.V."/>
        </authorList>
    </citation>
    <scope>NUCLEOTIDE SEQUENCE [LARGE SCALE GENOMIC DNA]</scope>
    <source>
        <strain evidence="9 10">68-887.2</strain>
    </source>
</reference>
<dbReference type="GO" id="GO:0008270">
    <property type="term" value="F:zinc ion binding"/>
    <property type="evidence" value="ECO:0007669"/>
    <property type="project" value="InterPro"/>
</dbReference>
<dbReference type="Gene3D" id="4.10.240.10">
    <property type="entry name" value="Zn(2)-C6 fungal-type DNA-binding domain"/>
    <property type="match status" value="1"/>
</dbReference>
<name>A0A1Y2B2P6_9TREE</name>
<keyword evidence="5" id="KW-0804">Transcription</keyword>
<dbReference type="Pfam" id="PF04082">
    <property type="entry name" value="Fungal_trans"/>
    <property type="match status" value="1"/>
</dbReference>
<evidence type="ECO:0000313" key="9">
    <source>
        <dbReference type="EMBL" id="ORY28830.1"/>
    </source>
</evidence>
<sequence>MNTLSPAQQVKPESSASRPSGTPNMTGSNGGTHQARSKIACEVCRANKVRCIRGPGIESSCARCTRFGLPCTDPPVQKRRGRPPKTSDKSDHKSFSISQASGDFTNLATLGMYSHTYIDESPSDRSADPGSAGGPSDTLGSSGPYASTSTYIHPSQVWQPTATSIPAFAPSISTSIPISSTPRGSNNPNLDLSEYLDPRDRALQVNVPKAPFYNNQPAEGKRPPVVEVDALAVSKVSEGDDPLSLLILSTVEAHALVHLFHDRINTHVAVLDRNLHTLPYLRRTSTVLFCAVLASSSKFFRKDLHSLLLSHAQTILDRAITCGVSDIGVVQSLMILTYCKAPSDTSAWRKIGMAIRIGYQNYWHVPRVEPLPQDEQAARQVLNCERTWYCLFCFDRGLSQTFGLPNAIRLNEIGDPEVWAREHLHLGESVDMHLAASIELCKLKDHWRAIFDSNSPSVAYCESAIESMTAQSESLLRRFFTKDAPPPGFNPEYEHVVVWSVLDFMLITKRYHLELAPQDQLRLDTCLAVAAQTVDEIEILANNGGLEIMQDTASCMTSSLGVFLRKIFRRASRSQKSLIISLLQRILLAHTRVSGDENESAPAYVARFIRRILGAIGSESRAASPPRGADGAEAEGEANVPDFLAELEEFMQMPENLVQNDTTDGQYWAMLFSADPSNNFMPVAGGGDVPF</sequence>
<feature type="region of interest" description="Disordered" evidence="7">
    <location>
        <begin position="72"/>
        <end position="98"/>
    </location>
</feature>
<dbReference type="InterPro" id="IPR007219">
    <property type="entry name" value="XnlR_reg_dom"/>
</dbReference>
<dbReference type="SUPFAM" id="SSF57701">
    <property type="entry name" value="Zn2/Cys6 DNA-binding domain"/>
    <property type="match status" value="1"/>
</dbReference>
<dbReference type="EMBL" id="MCFC01000029">
    <property type="protein sequence ID" value="ORY28830.1"/>
    <property type="molecule type" value="Genomic_DNA"/>
</dbReference>
<organism evidence="9 10">
    <name type="scientific">Naematelia encephala</name>
    <dbReference type="NCBI Taxonomy" id="71784"/>
    <lineage>
        <taxon>Eukaryota</taxon>
        <taxon>Fungi</taxon>
        <taxon>Dikarya</taxon>
        <taxon>Basidiomycota</taxon>
        <taxon>Agaricomycotina</taxon>
        <taxon>Tremellomycetes</taxon>
        <taxon>Tremellales</taxon>
        <taxon>Naemateliaceae</taxon>
        <taxon>Naematelia</taxon>
    </lineage>
</organism>
<keyword evidence="4" id="KW-0238">DNA-binding</keyword>
<dbReference type="OrthoDB" id="3163292at2759"/>
<dbReference type="PROSITE" id="PS00463">
    <property type="entry name" value="ZN2_CY6_FUNGAL_1"/>
    <property type="match status" value="1"/>
</dbReference>
<accession>A0A1Y2B2P6</accession>
<feature type="domain" description="Zn(2)-C6 fungal-type" evidence="8">
    <location>
        <begin position="40"/>
        <end position="73"/>
    </location>
</feature>
<evidence type="ECO:0000256" key="5">
    <source>
        <dbReference type="ARBA" id="ARBA00023163"/>
    </source>
</evidence>
<gene>
    <name evidence="9" type="ORF">BCR39DRAFT_534129</name>
</gene>
<protein>
    <recommendedName>
        <fullName evidence="8">Zn(2)-C6 fungal-type domain-containing protein</fullName>
    </recommendedName>
</protein>
<evidence type="ECO:0000256" key="6">
    <source>
        <dbReference type="ARBA" id="ARBA00023242"/>
    </source>
</evidence>
<dbReference type="CDD" id="cd12148">
    <property type="entry name" value="fungal_TF_MHR"/>
    <property type="match status" value="1"/>
</dbReference>
<proteinExistence type="predicted"/>
<evidence type="ECO:0000256" key="2">
    <source>
        <dbReference type="ARBA" id="ARBA00022723"/>
    </source>
</evidence>
<dbReference type="SMART" id="SM00066">
    <property type="entry name" value="GAL4"/>
    <property type="match status" value="1"/>
</dbReference>
<dbReference type="AlphaFoldDB" id="A0A1Y2B2P6"/>
<evidence type="ECO:0000313" key="10">
    <source>
        <dbReference type="Proteomes" id="UP000193986"/>
    </source>
</evidence>
<dbReference type="GO" id="GO:0006351">
    <property type="term" value="P:DNA-templated transcription"/>
    <property type="evidence" value="ECO:0007669"/>
    <property type="project" value="InterPro"/>
</dbReference>
<comment type="subcellular location">
    <subcellularLocation>
        <location evidence="1">Nucleus</location>
    </subcellularLocation>
</comment>
<dbReference type="Proteomes" id="UP000193986">
    <property type="component" value="Unassembled WGS sequence"/>
</dbReference>
<dbReference type="GO" id="GO:0000981">
    <property type="term" value="F:DNA-binding transcription factor activity, RNA polymerase II-specific"/>
    <property type="evidence" value="ECO:0007669"/>
    <property type="project" value="InterPro"/>
</dbReference>
<keyword evidence="2" id="KW-0479">Metal-binding</keyword>
<evidence type="ECO:0000259" key="8">
    <source>
        <dbReference type="PROSITE" id="PS50048"/>
    </source>
</evidence>
<keyword evidence="10" id="KW-1185">Reference proteome</keyword>
<dbReference type="InterPro" id="IPR051089">
    <property type="entry name" value="prtT"/>
</dbReference>
<dbReference type="InterPro" id="IPR001138">
    <property type="entry name" value="Zn2Cys6_DnaBD"/>
</dbReference>
<dbReference type="PANTHER" id="PTHR31845:SF19">
    <property type="entry name" value="TRANSCRIPTION FACTOR DOMAIN-CONTAINING PROTEIN"/>
    <property type="match status" value="1"/>
</dbReference>
<evidence type="ECO:0000256" key="1">
    <source>
        <dbReference type="ARBA" id="ARBA00004123"/>
    </source>
</evidence>
<evidence type="ECO:0000256" key="3">
    <source>
        <dbReference type="ARBA" id="ARBA00023015"/>
    </source>
</evidence>
<keyword evidence="6" id="KW-0539">Nucleus</keyword>
<dbReference type="SMART" id="SM00906">
    <property type="entry name" value="Fungal_trans"/>
    <property type="match status" value="1"/>
</dbReference>
<comment type="caution">
    <text evidence="9">The sequence shown here is derived from an EMBL/GenBank/DDBJ whole genome shotgun (WGS) entry which is preliminary data.</text>
</comment>
<feature type="compositionally biased region" description="Basic and acidic residues" evidence="7">
    <location>
        <begin position="85"/>
        <end position="94"/>
    </location>
</feature>
<dbReference type="GO" id="GO:0000976">
    <property type="term" value="F:transcription cis-regulatory region binding"/>
    <property type="evidence" value="ECO:0007669"/>
    <property type="project" value="TreeGrafter"/>
</dbReference>
<evidence type="ECO:0000256" key="4">
    <source>
        <dbReference type="ARBA" id="ARBA00023125"/>
    </source>
</evidence>
<dbReference type="PROSITE" id="PS50048">
    <property type="entry name" value="ZN2_CY6_FUNGAL_2"/>
    <property type="match status" value="1"/>
</dbReference>
<dbReference type="InterPro" id="IPR036864">
    <property type="entry name" value="Zn2-C6_fun-type_DNA-bd_sf"/>
</dbReference>